<dbReference type="Proteomes" id="UP000192247">
    <property type="component" value="Unassembled WGS sequence"/>
</dbReference>
<protein>
    <submittedName>
        <fullName evidence="7">Transmembrane protein-like</fullName>
    </submittedName>
</protein>
<evidence type="ECO:0000256" key="5">
    <source>
        <dbReference type="ARBA" id="ARBA00023136"/>
    </source>
</evidence>
<evidence type="ECO:0000256" key="4">
    <source>
        <dbReference type="ARBA" id="ARBA00022989"/>
    </source>
</evidence>
<evidence type="ECO:0000256" key="2">
    <source>
        <dbReference type="ARBA" id="ARBA00009700"/>
    </source>
</evidence>
<proteinExistence type="inferred from homology"/>
<comment type="caution">
    <text evidence="7">The sequence shown here is derived from an EMBL/GenBank/DDBJ whole genome shotgun (WGS) entry which is preliminary data.</text>
</comment>
<reference evidence="7 8" key="1">
    <citation type="journal article" date="2017" name="Gigascience">
        <title>Draft genome of the honey bee ectoparasitic mite, Tropilaelaps mercedesae, is shaped by the parasitic life history.</title>
        <authorList>
            <person name="Dong X."/>
            <person name="Armstrong S.D."/>
            <person name="Xia D."/>
            <person name="Makepeace B.L."/>
            <person name="Darby A.C."/>
            <person name="Kadowaki T."/>
        </authorList>
    </citation>
    <scope>NUCLEOTIDE SEQUENCE [LARGE SCALE GENOMIC DNA]</scope>
    <source>
        <strain evidence="7">Wuxi-XJTLU</strain>
    </source>
</reference>
<dbReference type="InParanoid" id="A0A1V9XL69"/>
<dbReference type="InterPro" id="IPR012926">
    <property type="entry name" value="TMEM120A/B"/>
</dbReference>
<evidence type="ECO:0000256" key="3">
    <source>
        <dbReference type="ARBA" id="ARBA00022692"/>
    </source>
</evidence>
<keyword evidence="8" id="KW-1185">Reference proteome</keyword>
<dbReference type="PANTHER" id="PTHR21433:SF0">
    <property type="entry name" value="TRANSMEMBRANE PROTEIN 120 HOMOLOG"/>
    <property type="match status" value="1"/>
</dbReference>
<dbReference type="OrthoDB" id="2015098at2759"/>
<gene>
    <name evidence="7" type="ORF">BIW11_09211</name>
</gene>
<keyword evidence="4 6" id="KW-1133">Transmembrane helix</keyword>
<feature type="transmembrane region" description="Helical" evidence="6">
    <location>
        <begin position="292"/>
        <end position="314"/>
    </location>
</feature>
<dbReference type="Pfam" id="PF07851">
    <property type="entry name" value="TMEM120A-B"/>
    <property type="match status" value="1"/>
</dbReference>
<evidence type="ECO:0000313" key="8">
    <source>
        <dbReference type="Proteomes" id="UP000192247"/>
    </source>
</evidence>
<feature type="transmembrane region" description="Helical" evidence="6">
    <location>
        <begin position="326"/>
        <end position="351"/>
    </location>
</feature>
<dbReference type="GO" id="GO:0016020">
    <property type="term" value="C:membrane"/>
    <property type="evidence" value="ECO:0007669"/>
    <property type="project" value="UniProtKB-SubCell"/>
</dbReference>
<accession>A0A1V9XL69</accession>
<dbReference type="PANTHER" id="PTHR21433">
    <property type="entry name" value="TRANSMEMBRANE PROTEIN INDUCED BY TUMOR NECROSIS FACTOR ALPHA"/>
    <property type="match status" value="1"/>
</dbReference>
<evidence type="ECO:0000313" key="7">
    <source>
        <dbReference type="EMBL" id="OQR74229.1"/>
    </source>
</evidence>
<dbReference type="EMBL" id="MNPL01008465">
    <property type="protein sequence ID" value="OQR74229.1"/>
    <property type="molecule type" value="Genomic_DNA"/>
</dbReference>
<evidence type="ECO:0000256" key="1">
    <source>
        <dbReference type="ARBA" id="ARBA00004141"/>
    </source>
</evidence>
<keyword evidence="5 6" id="KW-0472">Membrane</keyword>
<dbReference type="AlphaFoldDB" id="A0A1V9XL69"/>
<evidence type="ECO:0000256" key="6">
    <source>
        <dbReference type="SAM" id="Phobius"/>
    </source>
</evidence>
<comment type="subcellular location">
    <subcellularLocation>
        <location evidence="1">Membrane</location>
        <topology evidence="1">Multi-pass membrane protein</topology>
    </subcellularLocation>
</comment>
<organism evidence="7 8">
    <name type="scientific">Tropilaelaps mercedesae</name>
    <dbReference type="NCBI Taxonomy" id="418985"/>
    <lineage>
        <taxon>Eukaryota</taxon>
        <taxon>Metazoa</taxon>
        <taxon>Ecdysozoa</taxon>
        <taxon>Arthropoda</taxon>
        <taxon>Chelicerata</taxon>
        <taxon>Arachnida</taxon>
        <taxon>Acari</taxon>
        <taxon>Parasitiformes</taxon>
        <taxon>Mesostigmata</taxon>
        <taxon>Gamasina</taxon>
        <taxon>Dermanyssoidea</taxon>
        <taxon>Laelapidae</taxon>
        <taxon>Tropilaelaps</taxon>
    </lineage>
</organism>
<name>A0A1V9XL69_9ACAR</name>
<dbReference type="FunCoup" id="A0A1V9XL69">
    <property type="interactions" value="104"/>
</dbReference>
<feature type="transmembrane region" description="Helical" evidence="6">
    <location>
        <begin position="148"/>
        <end position="169"/>
    </location>
</feature>
<comment type="similarity">
    <text evidence="2">Belongs to the TMEM120 family.</text>
</comment>
<sequence length="369" mass="41913">MAAPLDATARLDKLACDLRTLHQEYVDKLQPAYVASIGQQKAIQRSEEFCEKQVRHLLHNLVPLRLQLARLKPSEATQMHEQERDPCIINAVNKLDSSAAELEGAIKLIKRNLPAPSGKYLYLVLGSVRVSMPNNRLKLNYKIEYENFKLVVTWALLALSVICLCRGPGTRWDPVLMFGLVWFHCTLTIRESILKANGSNIKGWWRMYHFLATGLSGVTVLWADKEGFQVQLRSCFLAYTCVMLIAHQMQYRYQAGMLYRLQALGGNAKVNPMEVTVEGVRSLLAGPMYRDFFLLMPFLYAVYLLQLAMLYLIVELINSKPELATWHAVSAAVLFGVMFVGNVLTTTAAIYSKSRTFLPDPLHLFRKFH</sequence>
<keyword evidence="3 6" id="KW-0812">Transmembrane</keyword>
<feature type="transmembrane region" description="Helical" evidence="6">
    <location>
        <begin position="205"/>
        <end position="222"/>
    </location>
</feature>